<evidence type="ECO:0000259" key="1">
    <source>
        <dbReference type="PROSITE" id="PS50075"/>
    </source>
</evidence>
<organism evidence="2 3">
    <name type="scientific">Candidatus Giovannonibacteria bacterium GW2011_GWA2_44_26</name>
    <dbReference type="NCBI Taxonomy" id="1618648"/>
    <lineage>
        <taxon>Bacteria</taxon>
        <taxon>Candidatus Giovannoniibacteriota</taxon>
    </lineage>
</organism>
<reference evidence="2 3" key="1">
    <citation type="journal article" date="2015" name="Nature">
        <title>rRNA introns, odd ribosomes, and small enigmatic genomes across a large radiation of phyla.</title>
        <authorList>
            <person name="Brown C.T."/>
            <person name="Hug L.A."/>
            <person name="Thomas B.C."/>
            <person name="Sharon I."/>
            <person name="Castelle C.J."/>
            <person name="Singh A."/>
            <person name="Wilkins M.J."/>
            <person name="Williams K.H."/>
            <person name="Banfield J.F."/>
        </authorList>
    </citation>
    <scope>NUCLEOTIDE SEQUENCE [LARGE SCALE GENOMIC DNA]</scope>
</reference>
<comment type="caution">
    <text evidence="2">The sequence shown here is derived from an EMBL/GenBank/DDBJ whole genome shotgun (WGS) entry which is preliminary data.</text>
</comment>
<dbReference type="SUPFAM" id="SSF47336">
    <property type="entry name" value="ACP-like"/>
    <property type="match status" value="1"/>
</dbReference>
<proteinExistence type="predicted"/>
<dbReference type="AlphaFoldDB" id="A0A0G1IU90"/>
<evidence type="ECO:0000313" key="2">
    <source>
        <dbReference type="EMBL" id="KKT62538.1"/>
    </source>
</evidence>
<dbReference type="InterPro" id="IPR036736">
    <property type="entry name" value="ACP-like_sf"/>
</dbReference>
<gene>
    <name evidence="2" type="ORF">UW55_C0011G0002</name>
</gene>
<feature type="domain" description="Carrier" evidence="1">
    <location>
        <begin position="1"/>
        <end position="73"/>
    </location>
</feature>
<dbReference type="EMBL" id="LCIT01000011">
    <property type="protein sequence ID" value="KKT62538.1"/>
    <property type="molecule type" value="Genomic_DNA"/>
</dbReference>
<dbReference type="Pfam" id="PF00550">
    <property type="entry name" value="PP-binding"/>
    <property type="match status" value="1"/>
</dbReference>
<protein>
    <submittedName>
        <fullName evidence="2">Acyl carrier protein</fullName>
    </submittedName>
</protein>
<name>A0A0G1IU90_9BACT</name>
<accession>A0A0G1IU90</accession>
<dbReference type="Proteomes" id="UP000033945">
    <property type="component" value="Unassembled WGS sequence"/>
</dbReference>
<dbReference type="InterPro" id="IPR009081">
    <property type="entry name" value="PP-bd_ACP"/>
</dbReference>
<dbReference type="PROSITE" id="PS50075">
    <property type="entry name" value="CARRIER"/>
    <property type="match status" value="1"/>
</dbReference>
<sequence>MEKIKKIAQKVFKVSEGEVTDAMSPETIPDWDSMNYLIFISELEKEFGVQFSISETMEAKNLGDIKNYLRNKGVKL</sequence>
<dbReference type="Gene3D" id="1.10.1200.10">
    <property type="entry name" value="ACP-like"/>
    <property type="match status" value="1"/>
</dbReference>
<evidence type="ECO:0000313" key="3">
    <source>
        <dbReference type="Proteomes" id="UP000033945"/>
    </source>
</evidence>